<reference evidence="1" key="2">
    <citation type="submission" date="2023-05" db="EMBL/GenBank/DDBJ databases">
        <authorList>
            <person name="Schelkunov M.I."/>
        </authorList>
    </citation>
    <scope>NUCLEOTIDE SEQUENCE</scope>
    <source>
        <strain evidence="1">Hsosn_3</strain>
        <tissue evidence="1">Leaf</tissue>
    </source>
</reference>
<gene>
    <name evidence="1" type="ORF">POM88_050173</name>
</gene>
<dbReference type="Proteomes" id="UP001237642">
    <property type="component" value="Unassembled WGS sequence"/>
</dbReference>
<name>A0AAD8GX35_9APIA</name>
<organism evidence="1 2">
    <name type="scientific">Heracleum sosnowskyi</name>
    <dbReference type="NCBI Taxonomy" id="360622"/>
    <lineage>
        <taxon>Eukaryota</taxon>
        <taxon>Viridiplantae</taxon>
        <taxon>Streptophyta</taxon>
        <taxon>Embryophyta</taxon>
        <taxon>Tracheophyta</taxon>
        <taxon>Spermatophyta</taxon>
        <taxon>Magnoliopsida</taxon>
        <taxon>eudicotyledons</taxon>
        <taxon>Gunneridae</taxon>
        <taxon>Pentapetalae</taxon>
        <taxon>asterids</taxon>
        <taxon>campanulids</taxon>
        <taxon>Apiales</taxon>
        <taxon>Apiaceae</taxon>
        <taxon>Apioideae</taxon>
        <taxon>apioid superclade</taxon>
        <taxon>Tordylieae</taxon>
        <taxon>Tordyliinae</taxon>
        <taxon>Heracleum</taxon>
    </lineage>
</organism>
<reference evidence="1" key="1">
    <citation type="submission" date="2023-02" db="EMBL/GenBank/DDBJ databases">
        <title>Genome of toxic invasive species Heracleum sosnowskyi carries increased number of genes despite the absence of recent whole-genome duplications.</title>
        <authorList>
            <person name="Schelkunov M."/>
            <person name="Shtratnikova V."/>
            <person name="Makarenko M."/>
            <person name="Klepikova A."/>
            <person name="Omelchenko D."/>
            <person name="Novikova G."/>
            <person name="Obukhova E."/>
            <person name="Bogdanov V."/>
            <person name="Penin A."/>
            <person name="Logacheva M."/>
        </authorList>
    </citation>
    <scope>NUCLEOTIDE SEQUENCE</scope>
    <source>
        <strain evidence="1">Hsosn_3</strain>
        <tissue evidence="1">Leaf</tissue>
    </source>
</reference>
<dbReference type="EMBL" id="JAUIZM010000011">
    <property type="protein sequence ID" value="KAK1356917.1"/>
    <property type="molecule type" value="Genomic_DNA"/>
</dbReference>
<keyword evidence="2" id="KW-1185">Reference proteome</keyword>
<dbReference type="AlphaFoldDB" id="A0AAD8GX35"/>
<evidence type="ECO:0000313" key="2">
    <source>
        <dbReference type="Proteomes" id="UP001237642"/>
    </source>
</evidence>
<sequence length="176" mass="20026">MAKIVKRRGSQLEVRVRKTRPHEVVGPCQVNCNSPDALRISFITHTRKRYVDSSSTLLGIEQEITANKTICVDKRIFFKRSHLLDYHIIISALLDSLNVKAADLQDSITAQIMSMGESKYKGGNRKISKGLRVDLTWIKTFLGDRDSVHQLFEEEMEEYGMEPSDKGVHLTNFNSS</sequence>
<accession>A0AAD8GX35</accession>
<proteinExistence type="predicted"/>
<comment type="caution">
    <text evidence="1">The sequence shown here is derived from an EMBL/GenBank/DDBJ whole genome shotgun (WGS) entry which is preliminary data.</text>
</comment>
<protein>
    <submittedName>
        <fullName evidence="1">Uncharacterized protein</fullName>
    </submittedName>
</protein>
<evidence type="ECO:0000313" key="1">
    <source>
        <dbReference type="EMBL" id="KAK1356917.1"/>
    </source>
</evidence>